<evidence type="ECO:0000256" key="3">
    <source>
        <dbReference type="ARBA" id="ARBA00004975"/>
    </source>
</evidence>
<evidence type="ECO:0000313" key="14">
    <source>
        <dbReference type="Proteomes" id="UP000234789"/>
    </source>
</evidence>
<dbReference type="NCBIfam" id="NF001986">
    <property type="entry name" value="PRK00779.1"/>
    <property type="match status" value="1"/>
</dbReference>
<dbReference type="EC" id="2.1.3.3" evidence="5 10"/>
<proteinExistence type="inferred from homology"/>
<keyword evidence="7 10" id="KW-0963">Cytoplasm</keyword>
<dbReference type="EMBL" id="NFEZ01000001">
    <property type="protein sequence ID" value="PLT48452.1"/>
    <property type="molecule type" value="Genomic_DNA"/>
</dbReference>
<dbReference type="InterPro" id="IPR024904">
    <property type="entry name" value="OTCase_ArgI"/>
</dbReference>
<comment type="similarity">
    <text evidence="4 10">Belongs to the aspartate/ornithine carbamoyltransferase superfamily. OTCase family.</text>
</comment>
<feature type="binding site" evidence="10">
    <location>
        <begin position="286"/>
        <end position="287"/>
    </location>
    <ligand>
        <name>carbamoyl phosphate</name>
        <dbReference type="ChEBI" id="CHEBI:58228"/>
    </ligand>
</feature>
<keyword evidence="14" id="KW-1185">Reference proteome</keyword>
<dbReference type="HAMAP" id="MF_01109">
    <property type="entry name" value="OTCase"/>
    <property type="match status" value="1"/>
</dbReference>
<gene>
    <name evidence="13" type="ORF">B8V81_0584</name>
</gene>
<evidence type="ECO:0000256" key="5">
    <source>
        <dbReference type="ARBA" id="ARBA00013007"/>
    </source>
</evidence>
<dbReference type="InterPro" id="IPR006132">
    <property type="entry name" value="Asp/Orn_carbamoyltranf_P-bd"/>
</dbReference>
<comment type="subcellular location">
    <subcellularLocation>
        <location evidence="2 10">Cytoplasm</location>
    </subcellularLocation>
</comment>
<feature type="binding site" evidence="10">
    <location>
        <position position="124"/>
    </location>
    <ligand>
        <name>carbamoyl phosphate</name>
        <dbReference type="ChEBI" id="CHEBI:58228"/>
    </ligand>
</feature>
<feature type="binding site" evidence="10">
    <location>
        <position position="100"/>
    </location>
    <ligand>
        <name>carbamoyl phosphate</name>
        <dbReference type="ChEBI" id="CHEBI:58228"/>
    </ligand>
</feature>
<feature type="binding site" evidence="10">
    <location>
        <position position="314"/>
    </location>
    <ligand>
        <name>carbamoyl phosphate</name>
        <dbReference type="ChEBI" id="CHEBI:58228"/>
    </ligand>
</feature>
<dbReference type="FunFam" id="3.40.50.1370:FF:000008">
    <property type="entry name" value="Ornithine carbamoyltransferase"/>
    <property type="match status" value="1"/>
</dbReference>
<keyword evidence="8 10" id="KW-0808">Transferase</keyword>
<comment type="function">
    <text evidence="1">Reversibly catalyzes the transfer of the carbamoyl group from carbamoyl phosphate (CP) to the N(epsilon) atom of ornithine (ORN) to produce L-citrulline.</text>
</comment>
<dbReference type="PANTHER" id="PTHR45753">
    <property type="entry name" value="ORNITHINE CARBAMOYLTRANSFERASE, MITOCHONDRIAL"/>
    <property type="match status" value="1"/>
</dbReference>
<dbReference type="PROSITE" id="PS00097">
    <property type="entry name" value="CARBAMOYLTRANSFERASE"/>
    <property type="match status" value="1"/>
</dbReference>
<dbReference type="PRINTS" id="PR00102">
    <property type="entry name" value="OTCASE"/>
</dbReference>
<organism evidence="13 14">
    <name type="scientific">Paenibacillus pasadenensis</name>
    <dbReference type="NCBI Taxonomy" id="217090"/>
    <lineage>
        <taxon>Bacteria</taxon>
        <taxon>Bacillati</taxon>
        <taxon>Bacillota</taxon>
        <taxon>Bacilli</taxon>
        <taxon>Bacillales</taxon>
        <taxon>Paenibacillaceae</taxon>
        <taxon>Paenibacillus</taxon>
    </lineage>
</organism>
<evidence type="ECO:0000256" key="7">
    <source>
        <dbReference type="ARBA" id="ARBA00022490"/>
    </source>
</evidence>
<evidence type="ECO:0000256" key="8">
    <source>
        <dbReference type="ARBA" id="ARBA00022679"/>
    </source>
</evidence>
<dbReference type="PANTHER" id="PTHR45753:SF3">
    <property type="entry name" value="ORNITHINE TRANSCARBAMYLASE, MITOCHONDRIAL"/>
    <property type="match status" value="1"/>
</dbReference>
<evidence type="ECO:0000256" key="9">
    <source>
        <dbReference type="ARBA" id="ARBA00048772"/>
    </source>
</evidence>
<feature type="binding site" evidence="10">
    <location>
        <position position="182"/>
    </location>
    <ligand>
        <name>L-ornithine</name>
        <dbReference type="ChEBI" id="CHEBI:46911"/>
    </ligand>
</feature>
<dbReference type="AlphaFoldDB" id="A0A2N5NDQ5"/>
<sequence>MSVPQSSLLTGTAAEELAASLKGRDFLALADYTPQELRYLIDLAIELKRRQKSGETFHPLKGKTLGMIFEKASTRTRVSFEVGMYQLGGHALFLSGNDLQIGRGEPVSDTAQVLSRYLDGIMIRTFAHRTVIELARNSTIPVINGLTDSEHPCQVMADYQTALEHKGRLEGLKVAYIGDGNNMAHSLLMGAAKLGLHMSVATPEGYEPDADIVAQTRKVAAGTGSLIHVCRDPREAIEQADIVYTDVWASMGFEAEQAEREKAFAAYQVNEELTKFAKPDYLFMHCLPAHRGEEVSEGVIDGKHSIVFDEAENRLHAQKAILAALM</sequence>
<comment type="pathway">
    <text evidence="3">Amino-acid biosynthesis; L-arginine biosynthesis; L-arginine from L-ornithine and carbamoyl phosphate: step 1/3.</text>
</comment>
<dbReference type="InterPro" id="IPR002292">
    <property type="entry name" value="Orn/put_carbamltrans"/>
</dbReference>
<evidence type="ECO:0000256" key="6">
    <source>
        <dbReference type="ARBA" id="ARBA00016634"/>
    </source>
</evidence>
<evidence type="ECO:0000256" key="2">
    <source>
        <dbReference type="ARBA" id="ARBA00004496"/>
    </source>
</evidence>
<dbReference type="GO" id="GO:0005737">
    <property type="term" value="C:cytoplasm"/>
    <property type="evidence" value="ECO:0007669"/>
    <property type="project" value="UniProtKB-SubCell"/>
</dbReference>
<dbReference type="FunFam" id="3.40.50.1370:FF:000016">
    <property type="entry name" value="Ornithine carbamoyltransferase"/>
    <property type="match status" value="1"/>
</dbReference>
<dbReference type="NCBIfam" id="TIGR00658">
    <property type="entry name" value="orni_carb_tr"/>
    <property type="match status" value="1"/>
</dbReference>
<protein>
    <recommendedName>
        <fullName evidence="6 10">Ornithine carbamoyltransferase</fullName>
        <shortName evidence="10">OTCase</shortName>
        <ecNumber evidence="5 10">2.1.3.3</ecNumber>
    </recommendedName>
</protein>
<dbReference type="GO" id="GO:0016597">
    <property type="term" value="F:amino acid binding"/>
    <property type="evidence" value="ECO:0007669"/>
    <property type="project" value="InterPro"/>
</dbReference>
<dbReference type="PRINTS" id="PR00100">
    <property type="entry name" value="AOTCASE"/>
</dbReference>
<feature type="binding site" evidence="10">
    <location>
        <position position="246"/>
    </location>
    <ligand>
        <name>L-ornithine</name>
        <dbReference type="ChEBI" id="CHEBI:46911"/>
    </ligand>
</feature>
<accession>A0A2N5NDQ5</accession>
<feature type="domain" description="Aspartate/ornithine carbamoyltransferase carbamoyl-P binding" evidence="12">
    <location>
        <begin position="24"/>
        <end position="163"/>
    </location>
</feature>
<dbReference type="GO" id="GO:0042450">
    <property type="term" value="P:L-arginine biosynthetic process via ornithine"/>
    <property type="evidence" value="ECO:0007669"/>
    <property type="project" value="UniProtKB-UniRule"/>
</dbReference>
<feature type="binding site" evidence="10">
    <location>
        <begin position="250"/>
        <end position="251"/>
    </location>
    <ligand>
        <name>L-ornithine</name>
        <dbReference type="ChEBI" id="CHEBI:46911"/>
    </ligand>
</feature>
<evidence type="ECO:0000256" key="4">
    <source>
        <dbReference type="ARBA" id="ARBA00007805"/>
    </source>
</evidence>
<evidence type="ECO:0000259" key="11">
    <source>
        <dbReference type="Pfam" id="PF00185"/>
    </source>
</evidence>
<comment type="caution">
    <text evidence="13">The sequence shown here is derived from an EMBL/GenBank/DDBJ whole genome shotgun (WGS) entry which is preliminary data.</text>
</comment>
<dbReference type="RefSeq" id="WP_101807652.1">
    <property type="nucleotide sequence ID" value="NZ_NFEZ01000001.1"/>
</dbReference>
<feature type="binding site" evidence="10">
    <location>
        <begin position="73"/>
        <end position="76"/>
    </location>
    <ligand>
        <name>carbamoyl phosphate</name>
        <dbReference type="ChEBI" id="CHEBI:58228"/>
    </ligand>
</feature>
<dbReference type="SUPFAM" id="SSF53671">
    <property type="entry name" value="Aspartate/ornithine carbamoyltransferase"/>
    <property type="match status" value="1"/>
</dbReference>
<feature type="binding site" evidence="10">
    <location>
        <begin position="151"/>
        <end position="154"/>
    </location>
    <ligand>
        <name>carbamoyl phosphate</name>
        <dbReference type="ChEBI" id="CHEBI:58228"/>
    </ligand>
</feature>
<dbReference type="InterPro" id="IPR006130">
    <property type="entry name" value="Asp/Orn_carbamoylTrfase"/>
</dbReference>
<dbReference type="GO" id="GO:0004585">
    <property type="term" value="F:ornithine carbamoyltransferase activity"/>
    <property type="evidence" value="ECO:0007669"/>
    <property type="project" value="UniProtKB-UniRule"/>
</dbReference>
<evidence type="ECO:0000256" key="10">
    <source>
        <dbReference type="HAMAP-Rule" id="MF_01109"/>
    </source>
</evidence>
<evidence type="ECO:0000313" key="13">
    <source>
        <dbReference type="EMBL" id="PLT48452.1"/>
    </source>
</evidence>
<dbReference type="InterPro" id="IPR036901">
    <property type="entry name" value="Asp/Orn_carbamoylTrfase_sf"/>
</dbReference>
<dbReference type="Pfam" id="PF02729">
    <property type="entry name" value="OTCace_N"/>
    <property type="match status" value="1"/>
</dbReference>
<comment type="catalytic activity">
    <reaction evidence="9 10">
        <text>carbamoyl phosphate + L-ornithine = L-citrulline + phosphate + H(+)</text>
        <dbReference type="Rhea" id="RHEA:19513"/>
        <dbReference type="ChEBI" id="CHEBI:15378"/>
        <dbReference type="ChEBI" id="CHEBI:43474"/>
        <dbReference type="ChEBI" id="CHEBI:46911"/>
        <dbReference type="ChEBI" id="CHEBI:57743"/>
        <dbReference type="ChEBI" id="CHEBI:58228"/>
        <dbReference type="EC" id="2.1.3.3"/>
    </reaction>
</comment>
<name>A0A2N5NDQ5_9BACL</name>
<reference evidence="13 14" key="1">
    <citation type="submission" date="2017-05" db="EMBL/GenBank/DDBJ databases">
        <title>Functional genome analysis of Paenibacillus pasadenensis strain R16: insights on endophytic life style and antifungal activity.</title>
        <authorList>
            <person name="Passera A."/>
            <person name="Marcolungo L."/>
            <person name="Casati P."/>
            <person name="Brasca M."/>
            <person name="Quaglino F."/>
            <person name="Delledonne M."/>
        </authorList>
    </citation>
    <scope>NUCLEOTIDE SEQUENCE [LARGE SCALE GENOMIC DNA]</scope>
    <source>
        <strain evidence="13 14">R16</strain>
    </source>
</reference>
<evidence type="ECO:0000259" key="12">
    <source>
        <dbReference type="Pfam" id="PF02729"/>
    </source>
</evidence>
<evidence type="ECO:0000256" key="1">
    <source>
        <dbReference type="ARBA" id="ARBA00003822"/>
    </source>
</evidence>
<dbReference type="Gene3D" id="3.40.50.1370">
    <property type="entry name" value="Aspartate/ornithine carbamoyltransferase"/>
    <property type="match status" value="2"/>
</dbReference>
<dbReference type="Proteomes" id="UP000234789">
    <property type="component" value="Unassembled WGS sequence"/>
</dbReference>
<dbReference type="Pfam" id="PF00185">
    <property type="entry name" value="OTCace"/>
    <property type="match status" value="1"/>
</dbReference>
<dbReference type="GO" id="GO:0019240">
    <property type="term" value="P:citrulline biosynthetic process"/>
    <property type="evidence" value="ECO:0007669"/>
    <property type="project" value="TreeGrafter"/>
</dbReference>
<dbReference type="InterPro" id="IPR006131">
    <property type="entry name" value="Asp_carbamoyltransf_Asp/Orn-bd"/>
</dbReference>
<feature type="domain" description="Aspartate/ornithine carbamoyltransferase Asp/Orn-binding" evidence="11">
    <location>
        <begin position="170"/>
        <end position="324"/>
    </location>
</feature>